<evidence type="ECO:0000256" key="3">
    <source>
        <dbReference type="ARBA" id="ARBA00029447"/>
    </source>
</evidence>
<evidence type="ECO:0000256" key="1">
    <source>
        <dbReference type="ARBA" id="ARBA00004370"/>
    </source>
</evidence>
<dbReference type="EMBL" id="QJKB01000007">
    <property type="protein sequence ID" value="PXX41578.1"/>
    <property type="molecule type" value="Genomic_DNA"/>
</dbReference>
<dbReference type="OrthoDB" id="5441488at2"/>
<keyword evidence="9" id="KW-1185">Reference proteome</keyword>
<sequence length="542" mass="58543">MKIQNLNIGIRLAMGFGLVMLLATISSGIGLWRLNEVADSTRSMMQEPLKKERMTEEWYRITVAGLKRTLAIVKSSDETLAEYFVNDAKASTARNNEIQKYMEEHIAFPEEKKLLDNIIAVRKEYIALRDQITKLKKDGQADEAAKLFEKFMPVSDAYQKSELDFLEFQKKDVDDLSQEVDAIAKNSFMLISALIILFIIFGTACAWFLTIGITRPMHHALSLARSVADGDLTTKIDVKSTDETGQLMQALKDMNNGLEKIVSEVRTSTDTIVGASTDIATGNMDLSARTESQAGSLEETASSMEELTSTMKQNSQNARDANQLVHAASDAAVKGGAVVSQVVVTMGAISDSSRKIVDIIAVIDGIAFQTNILALNAAVEAARAGEQGRGFAVVASEVRNLAQRSASAAKEIKALISDSVDKVGEGARLVDQAGATMSEIVDSVAKVTTIMNEINDASKEQSAGIDQINNAIIQMDGVTQQNAALVEEAAAAAKSLQDQASNLSNVVSIFKVQQQFSQASTGSYASTSGKVVTSDKRLAYRQ</sequence>
<keyword evidence="4" id="KW-0807">Transducer</keyword>
<comment type="similarity">
    <text evidence="3">Belongs to the methyl-accepting chemotaxis (MCP) protein family.</text>
</comment>
<organism evidence="8 9">
    <name type="scientific">Undibacterium pigrum</name>
    <dbReference type="NCBI Taxonomy" id="401470"/>
    <lineage>
        <taxon>Bacteria</taxon>
        <taxon>Pseudomonadati</taxon>
        <taxon>Pseudomonadota</taxon>
        <taxon>Betaproteobacteria</taxon>
        <taxon>Burkholderiales</taxon>
        <taxon>Oxalobacteraceae</taxon>
        <taxon>Undibacterium</taxon>
    </lineage>
</organism>
<reference evidence="8 9" key="1">
    <citation type="submission" date="2018-05" db="EMBL/GenBank/DDBJ databases">
        <title>Genomic Encyclopedia of Type Strains, Phase IV (KMG-IV): sequencing the most valuable type-strain genomes for metagenomic binning, comparative biology and taxonomic classification.</title>
        <authorList>
            <person name="Goeker M."/>
        </authorList>
    </citation>
    <scope>NUCLEOTIDE SEQUENCE [LARGE SCALE GENOMIC DNA]</scope>
    <source>
        <strain evidence="8 9">DSM 19792</strain>
    </source>
</reference>
<dbReference type="PROSITE" id="PS50111">
    <property type="entry name" value="CHEMOTAXIS_TRANSDUC_2"/>
    <property type="match status" value="1"/>
</dbReference>
<evidence type="ECO:0000259" key="7">
    <source>
        <dbReference type="PROSITE" id="PS50885"/>
    </source>
</evidence>
<dbReference type="Gene3D" id="1.10.287.950">
    <property type="entry name" value="Methyl-accepting chemotaxis protein"/>
    <property type="match status" value="1"/>
</dbReference>
<evidence type="ECO:0000313" key="9">
    <source>
        <dbReference type="Proteomes" id="UP000247792"/>
    </source>
</evidence>
<dbReference type="PROSITE" id="PS50885">
    <property type="entry name" value="HAMP"/>
    <property type="match status" value="1"/>
</dbReference>
<keyword evidence="5" id="KW-0812">Transmembrane</keyword>
<feature type="transmembrane region" description="Helical" evidence="5">
    <location>
        <begin position="12"/>
        <end position="34"/>
    </location>
</feature>
<dbReference type="CDD" id="cd11386">
    <property type="entry name" value="MCP_signal"/>
    <property type="match status" value="1"/>
</dbReference>
<keyword evidence="2" id="KW-0488">Methylation</keyword>
<dbReference type="GO" id="GO:0006935">
    <property type="term" value="P:chemotaxis"/>
    <property type="evidence" value="ECO:0007669"/>
    <property type="project" value="InterPro"/>
</dbReference>
<dbReference type="PRINTS" id="PR00260">
    <property type="entry name" value="CHEMTRNSDUCR"/>
</dbReference>
<name>A0A318JCN3_9BURK</name>
<dbReference type="SMART" id="SM00304">
    <property type="entry name" value="HAMP"/>
    <property type="match status" value="1"/>
</dbReference>
<comment type="subcellular location">
    <subcellularLocation>
        <location evidence="1">Membrane</location>
    </subcellularLocation>
</comment>
<dbReference type="CDD" id="cd19411">
    <property type="entry name" value="MCP2201-like_sensor"/>
    <property type="match status" value="1"/>
</dbReference>
<feature type="domain" description="HAMP" evidence="7">
    <location>
        <begin position="211"/>
        <end position="263"/>
    </location>
</feature>
<dbReference type="Pfam" id="PF00672">
    <property type="entry name" value="HAMP"/>
    <property type="match status" value="1"/>
</dbReference>
<feature type="domain" description="Methyl-accepting transducer" evidence="6">
    <location>
        <begin position="268"/>
        <end position="497"/>
    </location>
</feature>
<feature type="transmembrane region" description="Helical" evidence="5">
    <location>
        <begin position="188"/>
        <end position="209"/>
    </location>
</feature>
<dbReference type="GO" id="GO:0005886">
    <property type="term" value="C:plasma membrane"/>
    <property type="evidence" value="ECO:0007669"/>
    <property type="project" value="TreeGrafter"/>
</dbReference>
<gene>
    <name evidence="8" type="ORF">DFR42_107229</name>
</gene>
<evidence type="ECO:0000256" key="4">
    <source>
        <dbReference type="PROSITE-ProRule" id="PRU00284"/>
    </source>
</evidence>
<protein>
    <submittedName>
        <fullName evidence="8">Methyl-accepting chemotaxis protein</fullName>
    </submittedName>
</protein>
<dbReference type="InterPro" id="IPR004090">
    <property type="entry name" value="Chemotax_Me-accpt_rcpt"/>
</dbReference>
<dbReference type="AlphaFoldDB" id="A0A318JCN3"/>
<dbReference type="InterPro" id="IPR003660">
    <property type="entry name" value="HAMP_dom"/>
</dbReference>
<dbReference type="FunFam" id="1.10.287.950:FF:000001">
    <property type="entry name" value="Methyl-accepting chemotaxis sensory transducer"/>
    <property type="match status" value="1"/>
</dbReference>
<dbReference type="RefSeq" id="WP_110256801.1">
    <property type="nucleotide sequence ID" value="NZ_QJKB01000007.1"/>
</dbReference>
<evidence type="ECO:0000259" key="6">
    <source>
        <dbReference type="PROSITE" id="PS50111"/>
    </source>
</evidence>
<keyword evidence="5" id="KW-0472">Membrane</keyword>
<dbReference type="GO" id="GO:0007165">
    <property type="term" value="P:signal transduction"/>
    <property type="evidence" value="ECO:0007669"/>
    <property type="project" value="UniProtKB-KW"/>
</dbReference>
<proteinExistence type="inferred from homology"/>
<evidence type="ECO:0000256" key="5">
    <source>
        <dbReference type="SAM" id="Phobius"/>
    </source>
</evidence>
<dbReference type="SMART" id="SM00283">
    <property type="entry name" value="MA"/>
    <property type="match status" value="1"/>
</dbReference>
<comment type="caution">
    <text evidence="8">The sequence shown here is derived from an EMBL/GenBank/DDBJ whole genome shotgun (WGS) entry which is preliminary data.</text>
</comment>
<keyword evidence="5" id="KW-1133">Transmembrane helix</keyword>
<evidence type="ECO:0000313" key="8">
    <source>
        <dbReference type="EMBL" id="PXX41578.1"/>
    </source>
</evidence>
<dbReference type="InterPro" id="IPR024478">
    <property type="entry name" value="HlyB_4HB_MCP"/>
</dbReference>
<dbReference type="InterPro" id="IPR047347">
    <property type="entry name" value="YvaQ-like_sensor"/>
</dbReference>
<dbReference type="SUPFAM" id="SSF58104">
    <property type="entry name" value="Methyl-accepting chemotaxis protein (MCP) signaling domain"/>
    <property type="match status" value="1"/>
</dbReference>
<dbReference type="CDD" id="cd06225">
    <property type="entry name" value="HAMP"/>
    <property type="match status" value="1"/>
</dbReference>
<dbReference type="InterPro" id="IPR051310">
    <property type="entry name" value="MCP_chemotaxis"/>
</dbReference>
<dbReference type="GO" id="GO:0004888">
    <property type="term" value="F:transmembrane signaling receptor activity"/>
    <property type="evidence" value="ECO:0007669"/>
    <property type="project" value="InterPro"/>
</dbReference>
<dbReference type="Proteomes" id="UP000247792">
    <property type="component" value="Unassembled WGS sequence"/>
</dbReference>
<dbReference type="Pfam" id="PF12729">
    <property type="entry name" value="4HB_MCP_1"/>
    <property type="match status" value="1"/>
</dbReference>
<dbReference type="Pfam" id="PF00015">
    <property type="entry name" value="MCPsignal"/>
    <property type="match status" value="1"/>
</dbReference>
<dbReference type="InterPro" id="IPR004089">
    <property type="entry name" value="MCPsignal_dom"/>
</dbReference>
<evidence type="ECO:0000256" key="2">
    <source>
        <dbReference type="ARBA" id="ARBA00022481"/>
    </source>
</evidence>
<dbReference type="PANTHER" id="PTHR43531:SF14">
    <property type="entry name" value="METHYL-ACCEPTING CHEMOTAXIS PROTEIN I-RELATED"/>
    <property type="match status" value="1"/>
</dbReference>
<dbReference type="PANTHER" id="PTHR43531">
    <property type="entry name" value="PROTEIN ICFG"/>
    <property type="match status" value="1"/>
</dbReference>
<accession>A0A318JCN3</accession>